<protein>
    <recommendedName>
        <fullName evidence="1">FAD-dependent thymidylate synthase</fullName>
        <ecNumber evidence="1">2.1.1.148</ecNumber>
    </recommendedName>
</protein>
<keyword evidence="2" id="KW-0808">Transferase</keyword>
<dbReference type="Pfam" id="PF02511">
    <property type="entry name" value="Thy1"/>
    <property type="match status" value="1"/>
</dbReference>
<dbReference type="GO" id="GO:0032259">
    <property type="term" value="P:methylation"/>
    <property type="evidence" value="ECO:0007669"/>
    <property type="project" value="UniProtKB-KW"/>
</dbReference>
<dbReference type="NCBIfam" id="TIGR02170">
    <property type="entry name" value="thyX"/>
    <property type="match status" value="1"/>
</dbReference>
<evidence type="ECO:0000313" key="2">
    <source>
        <dbReference type="EMBL" id="ARP20696.1"/>
    </source>
</evidence>
<dbReference type="CDD" id="cd20175">
    <property type="entry name" value="ThyX"/>
    <property type="match status" value="1"/>
</dbReference>
<dbReference type="EC" id="2.1.1.148" evidence="1"/>
<dbReference type="GO" id="GO:0004799">
    <property type="term" value="F:thymidylate synthase activity"/>
    <property type="evidence" value="ECO:0007669"/>
    <property type="project" value="TreeGrafter"/>
</dbReference>
<accession>A0A1W6TIH9</accession>
<dbReference type="GO" id="GO:0070402">
    <property type="term" value="F:NADPH binding"/>
    <property type="evidence" value="ECO:0007669"/>
    <property type="project" value="TreeGrafter"/>
</dbReference>
<dbReference type="PANTHER" id="PTHR34934:SF1">
    <property type="entry name" value="FLAVIN-DEPENDENT THYMIDYLATE SYNTHASE"/>
    <property type="match status" value="1"/>
</dbReference>
<dbReference type="PROSITE" id="PS51331">
    <property type="entry name" value="THYX"/>
    <property type="match status" value="1"/>
</dbReference>
<dbReference type="RefSeq" id="WP_029854322.1">
    <property type="nucleotide sequence ID" value="NZ_CP017890.1"/>
</dbReference>
<evidence type="ECO:0000256" key="1">
    <source>
        <dbReference type="NCBIfam" id="TIGR02170"/>
    </source>
</evidence>
<dbReference type="InterPro" id="IPR036098">
    <property type="entry name" value="Thymidylate_synthase_ThyX_sf"/>
</dbReference>
<dbReference type="PANTHER" id="PTHR34934">
    <property type="entry name" value="FLAVIN-DEPENDENT THYMIDYLATE SYNTHASE"/>
    <property type="match status" value="1"/>
</dbReference>
<keyword evidence="2" id="KW-0489">Methyltransferase</keyword>
<dbReference type="AlphaFoldDB" id="A0A1W6TIH9"/>
<dbReference type="GO" id="GO:0050797">
    <property type="term" value="F:thymidylate synthase (FAD) activity"/>
    <property type="evidence" value="ECO:0007669"/>
    <property type="project" value="UniProtKB-UniRule"/>
</dbReference>
<sequence>MNQIKVELIDYMGDDLRIANVARVSFAKWKEEMDEQDVRLIDFLARHEHTSPFRHTAVTMRCSAPIWLARQLGKHQVGMSWNEVSRRYVDTGVELYVPDNYRARPQGGIKQGSAGIHPESQELVALTKDIQDAMLEAYERMIEIGVAPEQARGILPQNMMTTWIWTGSLTAFFHLYRLRADGHAQLEAQHFANLVSDVIEPIFPHSWKALKDN</sequence>
<name>A0A1W6TIH9_VIBAL</name>
<proteinExistence type="predicted"/>
<dbReference type="InterPro" id="IPR003669">
    <property type="entry name" value="Thymidylate_synthase_ThyX"/>
</dbReference>
<dbReference type="GO" id="GO:0050660">
    <property type="term" value="F:flavin adenine dinucleotide binding"/>
    <property type="evidence" value="ECO:0007669"/>
    <property type="project" value="UniProtKB-UniRule"/>
</dbReference>
<gene>
    <name evidence="2" type="primary">thyX</name>
    <name evidence="2" type="ORF">K05K4_39720</name>
</gene>
<organism evidence="2">
    <name type="scientific">Vibrio alginolyticus</name>
    <dbReference type="NCBI Taxonomy" id="663"/>
    <lineage>
        <taxon>Bacteria</taxon>
        <taxon>Pseudomonadati</taxon>
        <taxon>Pseudomonadota</taxon>
        <taxon>Gammaproteobacteria</taxon>
        <taxon>Vibrionales</taxon>
        <taxon>Vibrionaceae</taxon>
        <taxon>Vibrio</taxon>
    </lineage>
</organism>
<dbReference type="Gene3D" id="3.30.1360.170">
    <property type="match status" value="1"/>
</dbReference>
<dbReference type="EMBL" id="CP017903">
    <property type="protein sequence ID" value="ARP20696.1"/>
    <property type="molecule type" value="Genomic_DNA"/>
</dbReference>
<dbReference type="GO" id="GO:0006231">
    <property type="term" value="P:dTMP biosynthetic process"/>
    <property type="evidence" value="ECO:0007669"/>
    <property type="project" value="UniProtKB-UniRule"/>
</dbReference>
<reference evidence="2" key="1">
    <citation type="submission" date="2016-10" db="EMBL/GenBank/DDBJ databases">
        <title>The High Quality Genome of Vibrio alginolyticus K01M1.</title>
        <authorList>
            <person name="Wendling C."/>
            <person name="Chibani C.M."/>
            <person name="Hertel R."/>
            <person name="Sproer C."/>
            <person name="Bunk B."/>
            <person name="Overmann J."/>
            <person name="Roth O."/>
            <person name="Liesegang H."/>
        </authorList>
    </citation>
    <scope>NUCLEOTIDE SEQUENCE</scope>
    <source>
        <strain evidence="2">K05K4</strain>
    </source>
</reference>
<dbReference type="SUPFAM" id="SSF69796">
    <property type="entry name" value="Thymidylate synthase-complementing protein Thy1"/>
    <property type="match status" value="1"/>
</dbReference>